<dbReference type="OrthoDB" id="9800503at2"/>
<comment type="function">
    <text evidence="2">Antitoxin component of a type II toxin-antitoxin (TA) system.</text>
</comment>
<comment type="caution">
    <text evidence="3">The sequence shown here is derived from an EMBL/GenBank/DDBJ whole genome shotgun (WGS) entry which is preliminary data.</text>
</comment>
<name>A0A6N8EG18_9GAMM</name>
<reference evidence="3 4" key="1">
    <citation type="submission" date="2019-11" db="EMBL/GenBank/DDBJ databases">
        <title>Whole-genome sequence of the anaerobic purple sulfur bacterium Allochromatium palmeri DSM 15591.</title>
        <authorList>
            <person name="Kyndt J.A."/>
            <person name="Meyer T.E."/>
        </authorList>
    </citation>
    <scope>NUCLEOTIDE SEQUENCE [LARGE SCALE GENOMIC DNA]</scope>
    <source>
        <strain evidence="3 4">DSM 15591</strain>
    </source>
</reference>
<evidence type="ECO:0000256" key="1">
    <source>
        <dbReference type="ARBA" id="ARBA00009981"/>
    </source>
</evidence>
<gene>
    <name evidence="3" type="ORF">GJ668_19820</name>
</gene>
<sequence length="112" mass="12296">MQTQFNIHEAKTHLSRLTEQAEAGGEVVITRAGQPVVRLVRISEAPKRRALGQLEGRFRRPDEPAPPIPETPSDLMASFDGRGNIADQLAMPAGDEIDVWTLDKNTLLPSAQ</sequence>
<evidence type="ECO:0000313" key="4">
    <source>
        <dbReference type="Proteomes" id="UP000434044"/>
    </source>
</evidence>
<evidence type="ECO:0000313" key="3">
    <source>
        <dbReference type="EMBL" id="MTW23272.1"/>
    </source>
</evidence>
<dbReference type="InterPro" id="IPR006442">
    <property type="entry name" value="Antitoxin_Phd/YefM"/>
</dbReference>
<dbReference type="RefSeq" id="WP_155451802.1">
    <property type="nucleotide sequence ID" value="NZ_WNKT01000139.1"/>
</dbReference>
<evidence type="ECO:0000256" key="2">
    <source>
        <dbReference type="RuleBase" id="RU362080"/>
    </source>
</evidence>
<dbReference type="AlphaFoldDB" id="A0A6N8EG18"/>
<organism evidence="3 4">
    <name type="scientific">Allochromatium palmeri</name>
    <dbReference type="NCBI Taxonomy" id="231048"/>
    <lineage>
        <taxon>Bacteria</taxon>
        <taxon>Pseudomonadati</taxon>
        <taxon>Pseudomonadota</taxon>
        <taxon>Gammaproteobacteria</taxon>
        <taxon>Chromatiales</taxon>
        <taxon>Chromatiaceae</taxon>
        <taxon>Allochromatium</taxon>
    </lineage>
</organism>
<dbReference type="Pfam" id="PF02604">
    <property type="entry name" value="PhdYeFM_antitox"/>
    <property type="match status" value="1"/>
</dbReference>
<dbReference type="NCBIfam" id="TIGR01552">
    <property type="entry name" value="phd_fam"/>
    <property type="match status" value="1"/>
</dbReference>
<dbReference type="Proteomes" id="UP000434044">
    <property type="component" value="Unassembled WGS sequence"/>
</dbReference>
<keyword evidence="4" id="KW-1185">Reference proteome</keyword>
<accession>A0A6N8EG18</accession>
<dbReference type="InterPro" id="IPR036165">
    <property type="entry name" value="YefM-like_sf"/>
</dbReference>
<protein>
    <recommendedName>
        <fullName evidence="2">Antitoxin</fullName>
    </recommendedName>
</protein>
<dbReference type="SUPFAM" id="SSF143120">
    <property type="entry name" value="YefM-like"/>
    <property type="match status" value="1"/>
</dbReference>
<dbReference type="EMBL" id="WNKT01000139">
    <property type="protein sequence ID" value="MTW23272.1"/>
    <property type="molecule type" value="Genomic_DNA"/>
</dbReference>
<comment type="similarity">
    <text evidence="1 2">Belongs to the phD/YefM antitoxin family.</text>
</comment>
<proteinExistence type="inferred from homology"/>
<dbReference type="Gene3D" id="3.40.1620.10">
    <property type="entry name" value="YefM-like domain"/>
    <property type="match status" value="1"/>
</dbReference>